<dbReference type="PANTHER" id="PTHR43689:SF8">
    <property type="entry name" value="ALPHA_BETA-HYDROLASES SUPERFAMILY PROTEIN"/>
    <property type="match status" value="1"/>
</dbReference>
<name>A0AAE3VTA9_9ACTN</name>
<dbReference type="EMBL" id="JAUSUZ010000001">
    <property type="protein sequence ID" value="MDQ0363898.1"/>
    <property type="molecule type" value="Genomic_DNA"/>
</dbReference>
<dbReference type="InterPro" id="IPR029058">
    <property type="entry name" value="AB_hydrolase_fold"/>
</dbReference>
<organism evidence="2 3">
    <name type="scientific">Catenuloplanes indicus</name>
    <dbReference type="NCBI Taxonomy" id="137267"/>
    <lineage>
        <taxon>Bacteria</taxon>
        <taxon>Bacillati</taxon>
        <taxon>Actinomycetota</taxon>
        <taxon>Actinomycetes</taxon>
        <taxon>Micromonosporales</taxon>
        <taxon>Micromonosporaceae</taxon>
        <taxon>Catenuloplanes</taxon>
    </lineage>
</organism>
<protein>
    <submittedName>
        <fullName evidence="2">Pimeloyl-ACP methyl ester carboxylesterase</fullName>
    </submittedName>
</protein>
<comment type="caution">
    <text evidence="2">The sequence shown here is derived from an EMBL/GenBank/DDBJ whole genome shotgun (WGS) entry which is preliminary data.</text>
</comment>
<dbReference type="Pfam" id="PF12697">
    <property type="entry name" value="Abhydrolase_6"/>
    <property type="match status" value="1"/>
</dbReference>
<gene>
    <name evidence="2" type="ORF">J2S42_000567</name>
</gene>
<accession>A0AAE3VTA9</accession>
<evidence type="ECO:0000313" key="3">
    <source>
        <dbReference type="Proteomes" id="UP001240236"/>
    </source>
</evidence>
<dbReference type="SUPFAM" id="SSF53474">
    <property type="entry name" value="alpha/beta-Hydrolases"/>
    <property type="match status" value="1"/>
</dbReference>
<evidence type="ECO:0000313" key="2">
    <source>
        <dbReference type="EMBL" id="MDQ0363898.1"/>
    </source>
</evidence>
<sequence>MTLTPLERTVPPGPRVGARLRRPARGTPTGRMLLLHGLASTADVWDCFVRCADPDWELWTAELPWESEGDPAWAWHSFTTDWLGGVWDALDGPADVVIAHSFAATLLLEHLAAHPSHLPRAAVLASPFYRPSTHDFGWDTMAYYQQGFHLILEEGIRTATRNPLEPEISAAMALRVRERIGAYGWMRFFDSYLRTPLLPVSSLAVPVLAITGERDVAAPADDARALAAALPHGRAEILDRCGHFPMMQVPARFAAAVHSFLDTTLELP</sequence>
<feature type="domain" description="AB hydrolase-1" evidence="1">
    <location>
        <begin position="33"/>
        <end position="256"/>
    </location>
</feature>
<dbReference type="Gene3D" id="3.40.50.1820">
    <property type="entry name" value="alpha/beta hydrolase"/>
    <property type="match status" value="1"/>
</dbReference>
<dbReference type="AlphaFoldDB" id="A0AAE3VTA9"/>
<dbReference type="GO" id="GO:0003824">
    <property type="term" value="F:catalytic activity"/>
    <property type="evidence" value="ECO:0007669"/>
    <property type="project" value="UniProtKB-ARBA"/>
</dbReference>
<evidence type="ECO:0000259" key="1">
    <source>
        <dbReference type="Pfam" id="PF12697"/>
    </source>
</evidence>
<dbReference type="Proteomes" id="UP001240236">
    <property type="component" value="Unassembled WGS sequence"/>
</dbReference>
<keyword evidence="3" id="KW-1185">Reference proteome</keyword>
<dbReference type="RefSeq" id="WP_307234878.1">
    <property type="nucleotide sequence ID" value="NZ_JAUSUZ010000001.1"/>
</dbReference>
<dbReference type="InterPro" id="IPR000073">
    <property type="entry name" value="AB_hydrolase_1"/>
</dbReference>
<proteinExistence type="predicted"/>
<dbReference type="PANTHER" id="PTHR43689">
    <property type="entry name" value="HYDROLASE"/>
    <property type="match status" value="1"/>
</dbReference>
<reference evidence="2 3" key="1">
    <citation type="submission" date="2023-07" db="EMBL/GenBank/DDBJ databases">
        <title>Sequencing the genomes of 1000 actinobacteria strains.</title>
        <authorList>
            <person name="Klenk H.-P."/>
        </authorList>
    </citation>
    <scope>NUCLEOTIDE SEQUENCE [LARGE SCALE GENOMIC DNA]</scope>
    <source>
        <strain evidence="2 3">DSM 44709</strain>
    </source>
</reference>